<evidence type="ECO:0000256" key="2">
    <source>
        <dbReference type="SAM" id="SignalP"/>
    </source>
</evidence>
<accession>A0AAD5PZH7</accession>
<reference evidence="3 4" key="1">
    <citation type="submission" date="2022-05" db="EMBL/GenBank/DDBJ databases">
        <title>A multi-omics perspective on studying reproductive biology in Daphnia sinensis.</title>
        <authorList>
            <person name="Jia J."/>
        </authorList>
    </citation>
    <scope>NUCLEOTIDE SEQUENCE [LARGE SCALE GENOMIC DNA]</scope>
    <source>
        <strain evidence="3 4">WSL</strain>
    </source>
</reference>
<keyword evidence="4" id="KW-1185">Reference proteome</keyword>
<sequence length="206" mass="22036">MKSLIALVCLLALARAASIHKEEVNPEVLSDSVERNGPSPIVHKTDADVNAVDSNVHQIDDEEAPAARSEANNDHETDDRYGYGRKLISSNEPQPDPKTFSDFSGSDESNNGDKSNDSDNIGVIGVYYVPPIANDYSYKPTRLGFALHEFGVVISRGGYGRGGYGRGGYGRGGYGRGGYGRAGGYGRGASYGGAYPVYISNMMENI</sequence>
<keyword evidence="2" id="KW-0732">Signal</keyword>
<gene>
    <name evidence="3" type="ORF">GHT06_009114</name>
</gene>
<feature type="chain" id="PRO_5042102351" evidence="2">
    <location>
        <begin position="17"/>
        <end position="206"/>
    </location>
</feature>
<feature type="region of interest" description="Disordered" evidence="1">
    <location>
        <begin position="24"/>
        <end position="50"/>
    </location>
</feature>
<proteinExistence type="predicted"/>
<comment type="caution">
    <text evidence="3">The sequence shown here is derived from an EMBL/GenBank/DDBJ whole genome shotgun (WGS) entry which is preliminary data.</text>
</comment>
<organism evidence="3 4">
    <name type="scientific">Daphnia sinensis</name>
    <dbReference type="NCBI Taxonomy" id="1820382"/>
    <lineage>
        <taxon>Eukaryota</taxon>
        <taxon>Metazoa</taxon>
        <taxon>Ecdysozoa</taxon>
        <taxon>Arthropoda</taxon>
        <taxon>Crustacea</taxon>
        <taxon>Branchiopoda</taxon>
        <taxon>Diplostraca</taxon>
        <taxon>Cladocera</taxon>
        <taxon>Anomopoda</taxon>
        <taxon>Daphniidae</taxon>
        <taxon>Daphnia</taxon>
        <taxon>Daphnia similis group</taxon>
    </lineage>
</organism>
<dbReference type="AlphaFoldDB" id="A0AAD5PZH7"/>
<evidence type="ECO:0000256" key="1">
    <source>
        <dbReference type="SAM" id="MobiDB-lite"/>
    </source>
</evidence>
<feature type="compositionally biased region" description="Basic and acidic residues" evidence="1">
    <location>
        <begin position="71"/>
        <end position="82"/>
    </location>
</feature>
<name>A0AAD5PZH7_9CRUS</name>
<evidence type="ECO:0000313" key="4">
    <source>
        <dbReference type="Proteomes" id="UP000820818"/>
    </source>
</evidence>
<feature type="compositionally biased region" description="Low complexity" evidence="1">
    <location>
        <begin position="104"/>
        <end position="113"/>
    </location>
</feature>
<feature type="region of interest" description="Disordered" evidence="1">
    <location>
        <begin position="62"/>
        <end position="120"/>
    </location>
</feature>
<feature type="signal peptide" evidence="2">
    <location>
        <begin position="1"/>
        <end position="16"/>
    </location>
</feature>
<evidence type="ECO:0000313" key="3">
    <source>
        <dbReference type="EMBL" id="KAI9565322.1"/>
    </source>
</evidence>
<protein>
    <submittedName>
        <fullName evidence="3">Uncharacterized protein</fullName>
    </submittedName>
</protein>
<dbReference type="EMBL" id="WJBH02000001">
    <property type="protein sequence ID" value="KAI9565322.1"/>
    <property type="molecule type" value="Genomic_DNA"/>
</dbReference>
<dbReference type="Proteomes" id="UP000820818">
    <property type="component" value="Linkage Group LG1"/>
</dbReference>